<protein>
    <submittedName>
        <fullName evidence="4">TetR/AcrR family transcriptional regulator</fullName>
    </submittedName>
</protein>
<organism evidence="4 5">
    <name type="scientific">Staphylococcus chromogenes</name>
    <name type="common">Staphylococcus hyicus subsp. chromogenes</name>
    <dbReference type="NCBI Taxonomy" id="46126"/>
    <lineage>
        <taxon>Bacteria</taxon>
        <taxon>Bacillati</taxon>
        <taxon>Bacillota</taxon>
        <taxon>Bacilli</taxon>
        <taxon>Bacillales</taxon>
        <taxon>Staphylococcaceae</taxon>
        <taxon>Staphylococcus</taxon>
    </lineage>
</organism>
<accession>A0AAE5SYV0</accession>
<dbReference type="InterPro" id="IPR001647">
    <property type="entry name" value="HTH_TetR"/>
</dbReference>
<dbReference type="AlphaFoldDB" id="A0AAE5SYV0"/>
<evidence type="ECO:0000313" key="4">
    <source>
        <dbReference type="EMBL" id="PTG13987.1"/>
    </source>
</evidence>
<dbReference type="Proteomes" id="UP000242704">
    <property type="component" value="Unassembled WGS sequence"/>
</dbReference>
<dbReference type="InterPro" id="IPR050624">
    <property type="entry name" value="HTH-type_Tx_Regulator"/>
</dbReference>
<keyword evidence="1 2" id="KW-0238">DNA-binding</keyword>
<feature type="domain" description="HTH tetR-type" evidence="3">
    <location>
        <begin position="7"/>
        <end position="67"/>
    </location>
</feature>
<dbReference type="EMBL" id="PZBZ01000030">
    <property type="protein sequence ID" value="PTG13987.1"/>
    <property type="molecule type" value="Genomic_DNA"/>
</dbReference>
<gene>
    <name evidence="4" type="ORF">BU653_06630</name>
</gene>
<dbReference type="PANTHER" id="PTHR43479:SF23">
    <property type="entry name" value="HTH TETR-TYPE DOMAIN-CONTAINING PROTEIN"/>
    <property type="match status" value="1"/>
</dbReference>
<proteinExistence type="predicted"/>
<feature type="DNA-binding region" description="H-T-H motif" evidence="2">
    <location>
        <begin position="30"/>
        <end position="49"/>
    </location>
</feature>
<dbReference type="Pfam" id="PF00440">
    <property type="entry name" value="TetR_N"/>
    <property type="match status" value="1"/>
</dbReference>
<comment type="caution">
    <text evidence="4">The sequence shown here is derived from an EMBL/GenBank/DDBJ whole genome shotgun (WGS) entry which is preliminary data.</text>
</comment>
<reference evidence="4 5" key="1">
    <citation type="journal article" date="2016" name="Front. Microbiol.">
        <title>Comprehensive Phylogenetic Analysis of Bovine Non-aureus Staphylococci Species Based on Whole-Genome Sequencing.</title>
        <authorList>
            <person name="Naushad S."/>
            <person name="Barkema H.W."/>
            <person name="Luby C."/>
            <person name="Condas L.A."/>
            <person name="Nobrega D.B."/>
            <person name="Carson D.A."/>
            <person name="De Buck J."/>
        </authorList>
    </citation>
    <scope>NUCLEOTIDE SEQUENCE [LARGE SCALE GENOMIC DNA]</scope>
    <source>
        <strain evidence="4 5">SNUC 505</strain>
    </source>
</reference>
<dbReference type="SUPFAM" id="SSF46689">
    <property type="entry name" value="Homeodomain-like"/>
    <property type="match status" value="1"/>
</dbReference>
<dbReference type="Pfam" id="PF14278">
    <property type="entry name" value="TetR_C_8"/>
    <property type="match status" value="1"/>
</dbReference>
<dbReference type="Gene3D" id="1.10.357.10">
    <property type="entry name" value="Tetracycline Repressor, domain 2"/>
    <property type="match status" value="1"/>
</dbReference>
<evidence type="ECO:0000259" key="3">
    <source>
        <dbReference type="PROSITE" id="PS50977"/>
    </source>
</evidence>
<evidence type="ECO:0000313" key="5">
    <source>
        <dbReference type="Proteomes" id="UP000242704"/>
    </source>
</evidence>
<sequence>MTDRRVRKTQKAIKGALIQLLKQHPFEQITIQHIADEADINRATFYQHYLDKYDLLDQIEDEVLFQIQRNFQQNAQKVLSESDEQERKVLLSVIPEGVLHIISEDLERFQILLNVQRNGEMERKIGEAISSNLKSLFPGAEVINGVPFRYFHAFVVGSIFSVIKTWILDEHRPSIEQQAAYISQLMYQGPWSNIIEESQKHDI</sequence>
<dbReference type="InterPro" id="IPR039532">
    <property type="entry name" value="TetR_C_Firmicutes"/>
</dbReference>
<name>A0AAE5SYV0_STACR</name>
<dbReference type="InterPro" id="IPR009057">
    <property type="entry name" value="Homeodomain-like_sf"/>
</dbReference>
<dbReference type="GO" id="GO:0003677">
    <property type="term" value="F:DNA binding"/>
    <property type="evidence" value="ECO:0007669"/>
    <property type="project" value="UniProtKB-UniRule"/>
</dbReference>
<dbReference type="RefSeq" id="WP_107360663.1">
    <property type="nucleotide sequence ID" value="NZ_JAHSUP010000004.1"/>
</dbReference>
<dbReference type="PANTHER" id="PTHR43479">
    <property type="entry name" value="ACREF/ENVCD OPERON REPRESSOR-RELATED"/>
    <property type="match status" value="1"/>
</dbReference>
<evidence type="ECO:0000256" key="1">
    <source>
        <dbReference type="ARBA" id="ARBA00023125"/>
    </source>
</evidence>
<evidence type="ECO:0000256" key="2">
    <source>
        <dbReference type="PROSITE-ProRule" id="PRU00335"/>
    </source>
</evidence>
<dbReference type="PROSITE" id="PS50977">
    <property type="entry name" value="HTH_TETR_2"/>
    <property type="match status" value="1"/>
</dbReference>